<feature type="compositionally biased region" description="Basic and acidic residues" evidence="5">
    <location>
        <begin position="320"/>
        <end position="343"/>
    </location>
</feature>
<reference evidence="7 8" key="1">
    <citation type="journal article" date="2019" name="Int. J. Syst. Evol. Microbiol.">
        <title>The Global Catalogue of Microorganisms (GCM) 10K type strain sequencing project: providing services to taxonomists for standard genome sequencing and annotation.</title>
        <authorList>
            <consortium name="The Broad Institute Genomics Platform"/>
            <consortium name="The Broad Institute Genome Sequencing Center for Infectious Disease"/>
            <person name="Wu L."/>
            <person name="Ma J."/>
        </authorList>
    </citation>
    <scope>NUCLEOTIDE SEQUENCE [LARGE SCALE GENOMIC DNA]</scope>
    <source>
        <strain evidence="7 8">JCM 15481</strain>
    </source>
</reference>
<proteinExistence type="inferred from homology"/>
<dbReference type="Proteomes" id="UP001500443">
    <property type="component" value="Unassembled WGS sequence"/>
</dbReference>
<dbReference type="PANTHER" id="PTHR45674:SF4">
    <property type="entry name" value="DNA LIGASE 1"/>
    <property type="match status" value="1"/>
</dbReference>
<dbReference type="GO" id="GO:0016874">
    <property type="term" value="F:ligase activity"/>
    <property type="evidence" value="ECO:0007669"/>
    <property type="project" value="UniProtKB-KW"/>
</dbReference>
<dbReference type="EC" id="6.5.1.1" evidence="2"/>
<evidence type="ECO:0000256" key="4">
    <source>
        <dbReference type="ARBA" id="ARBA00034003"/>
    </source>
</evidence>
<dbReference type="PANTHER" id="PTHR45674">
    <property type="entry name" value="DNA LIGASE 1/3 FAMILY MEMBER"/>
    <property type="match status" value="1"/>
</dbReference>
<dbReference type="SUPFAM" id="SSF50249">
    <property type="entry name" value="Nucleic acid-binding proteins"/>
    <property type="match status" value="1"/>
</dbReference>
<comment type="caution">
    <text evidence="7">The sequence shown here is derived from an EMBL/GenBank/DDBJ whole genome shotgun (WGS) entry which is preliminary data.</text>
</comment>
<dbReference type="InterPro" id="IPR014146">
    <property type="entry name" value="LigD_ligase_dom"/>
</dbReference>
<comment type="catalytic activity">
    <reaction evidence="4">
        <text>ATP + (deoxyribonucleotide)n-3'-hydroxyl + 5'-phospho-(deoxyribonucleotide)m = (deoxyribonucleotide)n+m + AMP + diphosphate.</text>
        <dbReference type="EC" id="6.5.1.1"/>
    </reaction>
</comment>
<comment type="similarity">
    <text evidence="1">Belongs to the ATP-dependent DNA ligase family.</text>
</comment>
<gene>
    <name evidence="7" type="ORF">GCM10009802_40140</name>
</gene>
<accession>A0ABN2YSM4</accession>
<evidence type="ECO:0000256" key="2">
    <source>
        <dbReference type="ARBA" id="ARBA00012727"/>
    </source>
</evidence>
<organism evidence="7 8">
    <name type="scientific">Streptomyces synnematoformans</name>
    <dbReference type="NCBI Taxonomy" id="415721"/>
    <lineage>
        <taxon>Bacteria</taxon>
        <taxon>Bacillati</taxon>
        <taxon>Actinomycetota</taxon>
        <taxon>Actinomycetes</taxon>
        <taxon>Kitasatosporales</taxon>
        <taxon>Streptomycetaceae</taxon>
        <taxon>Streptomyces</taxon>
    </lineage>
</organism>
<feature type="region of interest" description="Disordered" evidence="5">
    <location>
        <begin position="318"/>
        <end position="343"/>
    </location>
</feature>
<sequence>MTDFGGLPHVAPMLAVPGSLPPAAADPSWGYELKWDGIRAVAYAPGDGSLTLLSRNDNDVTARYPELAPLGEALAAAGHACVLDGEIVAVAPDGRPSFGALQRRMNLTRGAVIARLAAEVPVDYMAFDVPHLDGESTLRLPYRERRALLAGLDVAGPHWRTPPHWAGGGAEALEMTRRYGLEGLLAKRLSSPYLPGRRSDLWLKIKNVRTQEVVVGGWAEGAGGRSDAIGALLMGVWTKDGGLAYAGSVGSGFSQRALEVLRERLAGLARDTSPFTGPVADRHVRAAGAVHWVEPELVGEVAYGEWTATGVLRHPVWRGLRPDKSPEEARAPEEGARAPEEGA</sequence>
<dbReference type="InterPro" id="IPR012309">
    <property type="entry name" value="DNA_ligase_ATP-dep_C"/>
</dbReference>
<dbReference type="Gene3D" id="3.30.470.30">
    <property type="entry name" value="DNA ligase/mRNA capping enzyme"/>
    <property type="match status" value="1"/>
</dbReference>
<keyword evidence="3 7" id="KW-0436">Ligase</keyword>
<dbReference type="CDD" id="cd07906">
    <property type="entry name" value="Adenylation_DNA_ligase_LigD_LigC"/>
    <property type="match status" value="1"/>
</dbReference>
<dbReference type="InterPro" id="IPR050191">
    <property type="entry name" value="ATP-dep_DNA_ligase"/>
</dbReference>
<dbReference type="InterPro" id="IPR012340">
    <property type="entry name" value="NA-bd_OB-fold"/>
</dbReference>
<name>A0ABN2YSM4_9ACTN</name>
<dbReference type="CDD" id="cd07971">
    <property type="entry name" value="OBF_DNA_ligase_LigD"/>
    <property type="match status" value="1"/>
</dbReference>
<dbReference type="NCBIfam" id="TIGR02779">
    <property type="entry name" value="NHEJ_ligase_lig"/>
    <property type="match status" value="1"/>
</dbReference>
<evidence type="ECO:0000256" key="3">
    <source>
        <dbReference type="ARBA" id="ARBA00022598"/>
    </source>
</evidence>
<dbReference type="Gene3D" id="3.30.1490.70">
    <property type="match status" value="1"/>
</dbReference>
<dbReference type="SUPFAM" id="SSF56091">
    <property type="entry name" value="DNA ligase/mRNA capping enzyme, catalytic domain"/>
    <property type="match status" value="1"/>
</dbReference>
<dbReference type="Pfam" id="PF01068">
    <property type="entry name" value="DNA_ligase_A_M"/>
    <property type="match status" value="1"/>
</dbReference>
<dbReference type="Pfam" id="PF04679">
    <property type="entry name" value="DNA_ligase_A_C"/>
    <property type="match status" value="1"/>
</dbReference>
<dbReference type="PROSITE" id="PS50160">
    <property type="entry name" value="DNA_LIGASE_A3"/>
    <property type="match status" value="1"/>
</dbReference>
<evidence type="ECO:0000259" key="6">
    <source>
        <dbReference type="PROSITE" id="PS50160"/>
    </source>
</evidence>
<dbReference type="EMBL" id="BAAAPF010000140">
    <property type="protein sequence ID" value="GAA2131857.1"/>
    <property type="molecule type" value="Genomic_DNA"/>
</dbReference>
<dbReference type="Gene3D" id="2.40.50.140">
    <property type="entry name" value="Nucleic acid-binding proteins"/>
    <property type="match status" value="1"/>
</dbReference>
<dbReference type="InterPro" id="IPR012310">
    <property type="entry name" value="DNA_ligase_ATP-dep_cent"/>
</dbReference>
<evidence type="ECO:0000256" key="1">
    <source>
        <dbReference type="ARBA" id="ARBA00007572"/>
    </source>
</evidence>
<evidence type="ECO:0000256" key="5">
    <source>
        <dbReference type="SAM" id="MobiDB-lite"/>
    </source>
</evidence>
<protein>
    <recommendedName>
        <fullName evidence="2">DNA ligase (ATP)</fullName>
        <ecNumber evidence="2">6.5.1.1</ecNumber>
    </recommendedName>
</protein>
<feature type="domain" description="ATP-dependent DNA ligase family profile" evidence="6">
    <location>
        <begin position="119"/>
        <end position="238"/>
    </location>
</feature>
<dbReference type="RefSeq" id="WP_344291395.1">
    <property type="nucleotide sequence ID" value="NZ_BAAAPF010000140.1"/>
</dbReference>
<evidence type="ECO:0000313" key="8">
    <source>
        <dbReference type="Proteomes" id="UP001500443"/>
    </source>
</evidence>
<evidence type="ECO:0000313" key="7">
    <source>
        <dbReference type="EMBL" id="GAA2131857.1"/>
    </source>
</evidence>
<keyword evidence="8" id="KW-1185">Reference proteome</keyword>